<dbReference type="PROSITE" id="PS51996">
    <property type="entry name" value="TR_MART"/>
    <property type="match status" value="1"/>
</dbReference>
<reference evidence="1 2" key="1">
    <citation type="submission" date="2016-10" db="EMBL/GenBank/DDBJ databases">
        <authorList>
            <person name="de Groot N.N."/>
        </authorList>
    </citation>
    <scope>NUCLEOTIDE SEQUENCE [LARGE SCALE GENOMIC DNA]</scope>
    <source>
        <strain evidence="1 2">ASO4-2</strain>
    </source>
</reference>
<name>A0A1G6ASY9_9BACT</name>
<organism evidence="1 2">
    <name type="scientific">Desulfonatronum thiosulfatophilum</name>
    <dbReference type="NCBI Taxonomy" id="617002"/>
    <lineage>
        <taxon>Bacteria</taxon>
        <taxon>Pseudomonadati</taxon>
        <taxon>Thermodesulfobacteriota</taxon>
        <taxon>Desulfovibrionia</taxon>
        <taxon>Desulfovibrionales</taxon>
        <taxon>Desulfonatronaceae</taxon>
        <taxon>Desulfonatronum</taxon>
    </lineage>
</organism>
<evidence type="ECO:0000313" key="1">
    <source>
        <dbReference type="EMBL" id="SDB11471.1"/>
    </source>
</evidence>
<dbReference type="AlphaFoldDB" id="A0A1G6ASY9"/>
<dbReference type="Proteomes" id="UP000198771">
    <property type="component" value="Unassembled WGS sequence"/>
</dbReference>
<dbReference type="SUPFAM" id="SSF56399">
    <property type="entry name" value="ADP-ribosylation"/>
    <property type="match status" value="1"/>
</dbReference>
<dbReference type="STRING" id="617002.SAMN05660653_00538"/>
<gene>
    <name evidence="1" type="ORF">SAMN05660653_00538</name>
</gene>
<sequence>MRERLSKSPVGELLTLTDDIGIYDCENFFLEGAIKRYPFSHWLDHLAPLHVKLLDDYRDRSYKSGDDFEPLKDALVTNLRNGGFEDQANELADALDEKVLNGLIVRQYTEETGLYPAINQLLRKGHSGEDVSGSPLTPWICQLAVALRNFPEFVGTSYRGTEMSEANADKYFPGEIFIWAPFTSASKKIDSCFGGNVIFEIVPVSALSERDKRAPRDIAGLSVYPSEEEVLLPMCCAYRPTSVERRGDVRHIRVEILDHN</sequence>
<dbReference type="Gene3D" id="3.90.176.10">
    <property type="entry name" value="Toxin ADP-ribosyltransferase, Chain A, domain 1"/>
    <property type="match status" value="1"/>
</dbReference>
<accession>A0A1G6ASY9</accession>
<keyword evidence="2" id="KW-1185">Reference proteome</keyword>
<evidence type="ECO:0000313" key="2">
    <source>
        <dbReference type="Proteomes" id="UP000198771"/>
    </source>
</evidence>
<dbReference type="EMBL" id="FMXO01000003">
    <property type="protein sequence ID" value="SDB11471.1"/>
    <property type="molecule type" value="Genomic_DNA"/>
</dbReference>
<proteinExistence type="predicted"/>
<evidence type="ECO:0008006" key="3">
    <source>
        <dbReference type="Google" id="ProtNLM"/>
    </source>
</evidence>
<protein>
    <recommendedName>
        <fullName evidence="3">NAD(+)--protein-arginine ADP-ribosyltransferase</fullName>
    </recommendedName>
</protein>